<dbReference type="Proteomes" id="UP001140206">
    <property type="component" value="Chromosome 3"/>
</dbReference>
<dbReference type="GO" id="GO:0005634">
    <property type="term" value="C:nucleus"/>
    <property type="evidence" value="ECO:0007669"/>
    <property type="project" value="UniProtKB-SubCell"/>
</dbReference>
<dbReference type="InterPro" id="IPR016177">
    <property type="entry name" value="DNA-bd_dom_sf"/>
</dbReference>
<keyword evidence="7" id="KW-0539">Nucleus</keyword>
<evidence type="ECO:0000256" key="9">
    <source>
        <dbReference type="SAM" id="MobiDB-lite"/>
    </source>
</evidence>
<comment type="caution">
    <text evidence="11">The sequence shown here is derived from an EMBL/GenBank/DDBJ whole genome shotgun (WGS) entry which is preliminary data.</text>
</comment>
<keyword evidence="5" id="KW-0010">Activator</keyword>
<evidence type="ECO:0000259" key="10">
    <source>
        <dbReference type="PROSITE" id="PS51032"/>
    </source>
</evidence>
<dbReference type="GO" id="GO:0003700">
    <property type="term" value="F:DNA-binding transcription factor activity"/>
    <property type="evidence" value="ECO:0007669"/>
    <property type="project" value="InterPro"/>
</dbReference>
<dbReference type="Pfam" id="PF00847">
    <property type="entry name" value="AP2"/>
    <property type="match status" value="1"/>
</dbReference>
<dbReference type="PANTHER" id="PTHR31839">
    <property type="entry name" value="DEHYDRATION-RESPONSIVE ELEMENT-BINDING PROTEIN 1D"/>
    <property type="match status" value="1"/>
</dbReference>
<dbReference type="SMART" id="SM00380">
    <property type="entry name" value="AP2"/>
    <property type="match status" value="1"/>
</dbReference>
<comment type="similarity">
    <text evidence="8">Belongs to the AP2/ERF transcription factor family. ERF subfamily.</text>
</comment>
<feature type="region of interest" description="Disordered" evidence="9">
    <location>
        <begin position="1"/>
        <end position="31"/>
    </location>
</feature>
<organism evidence="11 12">
    <name type="scientific">Rhynchospora pubera</name>
    <dbReference type="NCBI Taxonomy" id="906938"/>
    <lineage>
        <taxon>Eukaryota</taxon>
        <taxon>Viridiplantae</taxon>
        <taxon>Streptophyta</taxon>
        <taxon>Embryophyta</taxon>
        <taxon>Tracheophyta</taxon>
        <taxon>Spermatophyta</taxon>
        <taxon>Magnoliopsida</taxon>
        <taxon>Liliopsida</taxon>
        <taxon>Poales</taxon>
        <taxon>Cyperaceae</taxon>
        <taxon>Cyperoideae</taxon>
        <taxon>Rhynchosporeae</taxon>
        <taxon>Rhynchospora</taxon>
    </lineage>
</organism>
<dbReference type="PROSITE" id="PS51032">
    <property type="entry name" value="AP2_ERF"/>
    <property type="match status" value="1"/>
</dbReference>
<dbReference type="PRINTS" id="PR00367">
    <property type="entry name" value="ETHRSPELEMNT"/>
</dbReference>
<protein>
    <submittedName>
        <fullName evidence="11">Dehydration-responsive element-binding protein 1A</fullName>
    </submittedName>
</protein>
<dbReference type="InterPro" id="IPR045277">
    <property type="entry name" value="DRE1A-I"/>
</dbReference>
<keyword evidence="12" id="KW-1185">Reference proteome</keyword>
<dbReference type="CDD" id="cd00018">
    <property type="entry name" value="AP2"/>
    <property type="match status" value="1"/>
</dbReference>
<evidence type="ECO:0000256" key="5">
    <source>
        <dbReference type="ARBA" id="ARBA00023159"/>
    </source>
</evidence>
<dbReference type="SUPFAM" id="SSF54171">
    <property type="entry name" value="DNA-binding domain"/>
    <property type="match status" value="1"/>
</dbReference>
<dbReference type="AlphaFoldDB" id="A0AAV8E3A8"/>
<feature type="region of interest" description="Disordered" evidence="9">
    <location>
        <begin position="130"/>
        <end position="152"/>
    </location>
</feature>
<feature type="compositionally biased region" description="Low complexity" evidence="9">
    <location>
        <begin position="130"/>
        <end position="140"/>
    </location>
</feature>
<evidence type="ECO:0000256" key="6">
    <source>
        <dbReference type="ARBA" id="ARBA00023163"/>
    </source>
</evidence>
<dbReference type="InterPro" id="IPR036955">
    <property type="entry name" value="AP2/ERF_dom_sf"/>
</dbReference>
<dbReference type="GO" id="GO:0003677">
    <property type="term" value="F:DNA binding"/>
    <property type="evidence" value="ECO:0007669"/>
    <property type="project" value="UniProtKB-KW"/>
</dbReference>
<gene>
    <name evidence="11" type="ORF">LUZ62_059026</name>
</gene>
<keyword evidence="2" id="KW-0805">Transcription regulation</keyword>
<evidence type="ECO:0000256" key="1">
    <source>
        <dbReference type="ARBA" id="ARBA00004123"/>
    </source>
</evidence>
<evidence type="ECO:0000313" key="12">
    <source>
        <dbReference type="Proteomes" id="UP001140206"/>
    </source>
</evidence>
<name>A0AAV8E3A8_9POAL</name>
<dbReference type="Gene3D" id="3.30.730.10">
    <property type="entry name" value="AP2/ERF domain"/>
    <property type="match status" value="1"/>
</dbReference>
<accession>A0AAV8E3A8</accession>
<comment type="subcellular location">
    <subcellularLocation>
        <location evidence="1">Nucleus</location>
    </subcellularLocation>
</comment>
<keyword evidence="6" id="KW-0804">Transcription</keyword>
<dbReference type="InterPro" id="IPR001471">
    <property type="entry name" value="AP2/ERF_dom"/>
</dbReference>
<evidence type="ECO:0000256" key="8">
    <source>
        <dbReference type="ARBA" id="ARBA00024343"/>
    </source>
</evidence>
<keyword evidence="4" id="KW-0238">DNA-binding</keyword>
<proteinExistence type="inferred from homology"/>
<evidence type="ECO:0000313" key="11">
    <source>
        <dbReference type="EMBL" id="KAJ4774769.1"/>
    </source>
</evidence>
<keyword evidence="3" id="KW-0346">Stress response</keyword>
<dbReference type="EMBL" id="JAMFTS010000003">
    <property type="protein sequence ID" value="KAJ4774769.1"/>
    <property type="molecule type" value="Genomic_DNA"/>
</dbReference>
<sequence>MESSSSSSSDYTTVWSAPPKKPSSRTKFRETRHPVFRGVRRRGTSNRWVCEVRNPNNKTKIWLGTFPTADMAARAHDVAAIAFKGRFACLNFADSAWLLNIPPTFSSVKELKRAAMEAAEALHSSNLLDSADNASSSASSTETVDKNEVVSSSPPVSTAISAVDEDQLEFNLDGIEGMDLGLYYASLAEALMLEPPVDCFGNLDDNHWGATVSLWSWCFGN</sequence>
<reference evidence="11" key="1">
    <citation type="submission" date="2022-08" db="EMBL/GenBank/DDBJ databases">
        <authorList>
            <person name="Marques A."/>
        </authorList>
    </citation>
    <scope>NUCLEOTIDE SEQUENCE</scope>
    <source>
        <strain evidence="11">RhyPub2mFocal</strain>
        <tissue evidence="11">Leaves</tissue>
    </source>
</reference>
<evidence type="ECO:0000256" key="7">
    <source>
        <dbReference type="ARBA" id="ARBA00023242"/>
    </source>
</evidence>
<evidence type="ECO:0000256" key="3">
    <source>
        <dbReference type="ARBA" id="ARBA00023016"/>
    </source>
</evidence>
<feature type="domain" description="AP2/ERF" evidence="10">
    <location>
        <begin position="35"/>
        <end position="93"/>
    </location>
</feature>
<dbReference type="PANTHER" id="PTHR31839:SF57">
    <property type="entry name" value="DEHYDRATION-RESPONSIVE ELEMENT-BINDING PROTEIN 1B"/>
    <property type="match status" value="1"/>
</dbReference>
<evidence type="ECO:0000256" key="4">
    <source>
        <dbReference type="ARBA" id="ARBA00023125"/>
    </source>
</evidence>
<evidence type="ECO:0000256" key="2">
    <source>
        <dbReference type="ARBA" id="ARBA00023015"/>
    </source>
</evidence>